<dbReference type="AlphaFoldDB" id="A0A978V993"/>
<reference evidence="3" key="1">
    <citation type="journal article" date="2021" name="Front. Plant Sci.">
        <title>Chromosome-Scale Genome Assembly for Chinese Sour Jujube and Insights Into Its Genome Evolution and Domestication Signature.</title>
        <authorList>
            <person name="Shen L.-Y."/>
            <person name="Luo H."/>
            <person name="Wang X.-L."/>
            <person name="Wang X.-M."/>
            <person name="Qiu X.-J."/>
            <person name="Liu H."/>
            <person name="Zhou S.-S."/>
            <person name="Jia K.-H."/>
            <person name="Nie S."/>
            <person name="Bao Y.-T."/>
            <person name="Zhang R.-G."/>
            <person name="Yun Q.-Z."/>
            <person name="Chai Y.-H."/>
            <person name="Lu J.-Y."/>
            <person name="Li Y."/>
            <person name="Zhao S.-W."/>
            <person name="Mao J.-F."/>
            <person name="Jia S.-G."/>
            <person name="Mao Y.-M."/>
        </authorList>
    </citation>
    <scope>NUCLEOTIDE SEQUENCE</scope>
    <source>
        <strain evidence="3">AT0</strain>
        <tissue evidence="3">Leaf</tissue>
    </source>
</reference>
<feature type="region of interest" description="Disordered" evidence="1">
    <location>
        <begin position="110"/>
        <end position="137"/>
    </location>
</feature>
<dbReference type="Proteomes" id="UP000813462">
    <property type="component" value="Unassembled WGS sequence"/>
</dbReference>
<feature type="compositionally biased region" description="Polar residues" evidence="1">
    <location>
        <begin position="110"/>
        <end position="120"/>
    </location>
</feature>
<feature type="region of interest" description="Disordered" evidence="1">
    <location>
        <begin position="58"/>
        <end position="93"/>
    </location>
</feature>
<comment type="caution">
    <text evidence="3">The sequence shown here is derived from an EMBL/GenBank/DDBJ whole genome shotgun (WGS) entry which is preliminary data.</text>
</comment>
<evidence type="ECO:0000256" key="1">
    <source>
        <dbReference type="SAM" id="MobiDB-lite"/>
    </source>
</evidence>
<name>A0A978V993_ZIZJJ</name>
<protein>
    <submittedName>
        <fullName evidence="3">Uncharacterized protein</fullName>
    </submittedName>
</protein>
<evidence type="ECO:0000313" key="4">
    <source>
        <dbReference type="Proteomes" id="UP000813462"/>
    </source>
</evidence>
<keyword evidence="2" id="KW-0472">Membrane</keyword>
<keyword evidence="2" id="KW-1133">Transmembrane helix</keyword>
<feature type="compositionally biased region" description="Polar residues" evidence="1">
    <location>
        <begin position="58"/>
        <end position="68"/>
    </location>
</feature>
<evidence type="ECO:0000313" key="3">
    <source>
        <dbReference type="EMBL" id="KAH7524478.1"/>
    </source>
</evidence>
<gene>
    <name evidence="3" type="ORF">FEM48_Zijuj06G0123500</name>
</gene>
<proteinExistence type="predicted"/>
<sequence>MHSISSSLPNPTSMAMHNKLEKQAKEMKKNTTTTTTTNNNNNNMDVIITVYVESPSPLNTQIPHGSNTDHIKKIKPKPTKSKNPSTSSKAQGYDRRAQLLAYAQELRNSNPQKLQWTKNGSRSKAKQSSKGNQRLSASAVKLHRIKNGKRYQRLVPAVDVSCSPNYIFRKKKNASRRTGSQIFVNYDCPRFYFFRFNIYIFVVELFGNVFFGALQGKLRGMLKGFCREE</sequence>
<evidence type="ECO:0000256" key="2">
    <source>
        <dbReference type="SAM" id="Phobius"/>
    </source>
</evidence>
<accession>A0A978V993</accession>
<feature type="transmembrane region" description="Helical" evidence="2">
    <location>
        <begin position="192"/>
        <end position="214"/>
    </location>
</feature>
<keyword evidence="2" id="KW-0812">Transmembrane</keyword>
<dbReference type="EMBL" id="JAEACU010000006">
    <property type="protein sequence ID" value="KAH7524478.1"/>
    <property type="molecule type" value="Genomic_DNA"/>
</dbReference>
<organism evidence="3 4">
    <name type="scientific">Ziziphus jujuba var. spinosa</name>
    <dbReference type="NCBI Taxonomy" id="714518"/>
    <lineage>
        <taxon>Eukaryota</taxon>
        <taxon>Viridiplantae</taxon>
        <taxon>Streptophyta</taxon>
        <taxon>Embryophyta</taxon>
        <taxon>Tracheophyta</taxon>
        <taxon>Spermatophyta</taxon>
        <taxon>Magnoliopsida</taxon>
        <taxon>eudicotyledons</taxon>
        <taxon>Gunneridae</taxon>
        <taxon>Pentapetalae</taxon>
        <taxon>rosids</taxon>
        <taxon>fabids</taxon>
        <taxon>Rosales</taxon>
        <taxon>Rhamnaceae</taxon>
        <taxon>Paliureae</taxon>
        <taxon>Ziziphus</taxon>
    </lineage>
</organism>